<sequence length="435" mass="47523">MKPFGIAAGLAAGLSLLASPALAVTEISWWHAMGGALGETVNEIAANFNEAQDEVRLTPVYKGTYEETLTAGIAAFRAGEQPNILQVFDAGAATVIGARGAVMPVQDILEGAGAAFDIEDYISGVRYFYADSAGKMIGMPFNSSAPIMYFNTEALEKAGVEAPKTWEEFEAIAPKLKDAGYIPLVQSHLPWEFTENFFSRHNLPFATNNNGYDGAEGTRLLVNSDELKMMFSKLVEWKGSGHFEWYGTGWGDNQTPFEQGNVALWIGSSGSFGGLKKSATMPFGAVPLPYWQSVAGDEGYQSFIGGAALFAMSGKSDEENKATAKFFEYLTSPEVQLMWHKQTGYVPITNAAYELAREQGYYSETPQAEVGIQQLNLKAGEWTKGYRMGFYVQIRDVMNREYGKLFTGETTVDEAFKTIEADGNQLLERFAKTGS</sequence>
<organism evidence="10 11">
    <name type="scientific">Nitratireductor mangrovi</name>
    <dbReference type="NCBI Taxonomy" id="2599600"/>
    <lineage>
        <taxon>Bacteria</taxon>
        <taxon>Pseudomonadati</taxon>
        <taxon>Pseudomonadota</taxon>
        <taxon>Alphaproteobacteria</taxon>
        <taxon>Hyphomicrobiales</taxon>
        <taxon>Phyllobacteriaceae</taxon>
        <taxon>Nitratireductor</taxon>
    </lineage>
</organism>
<evidence type="ECO:0000256" key="7">
    <source>
        <dbReference type="ARBA" id="ARBA00022764"/>
    </source>
</evidence>
<keyword evidence="6 9" id="KW-0732">Signal</keyword>
<comment type="subunit">
    <text evidence="3">The complex is composed of two ATP-binding proteins (UgpC), two transmembrane proteins (UgpA and UgpE) and a solute-binding protein (UgpB).</text>
</comment>
<reference evidence="10" key="1">
    <citation type="submission" date="2020-04" db="EMBL/GenBank/DDBJ databases">
        <title>Nitratireductor sp. nov. isolated from mangrove soil.</title>
        <authorList>
            <person name="Ye Y."/>
        </authorList>
    </citation>
    <scope>NUCLEOTIDE SEQUENCE</scope>
    <source>
        <strain evidence="10">SY7</strain>
    </source>
</reference>
<evidence type="ECO:0000256" key="4">
    <source>
        <dbReference type="ARBA" id="ARBA00017470"/>
    </source>
</evidence>
<dbReference type="InterPro" id="IPR050490">
    <property type="entry name" value="Bact_solute-bd_prot1"/>
</dbReference>
<dbReference type="OrthoDB" id="9762335at2"/>
<keyword evidence="11" id="KW-1185">Reference proteome</keyword>
<proteinExistence type="inferred from homology"/>
<protein>
    <recommendedName>
        <fullName evidence="4">sn-glycerol-3-phosphate-binding periplasmic protein UgpB</fullName>
    </recommendedName>
</protein>
<evidence type="ECO:0000256" key="9">
    <source>
        <dbReference type="SAM" id="SignalP"/>
    </source>
</evidence>
<feature type="signal peptide" evidence="9">
    <location>
        <begin position="1"/>
        <end position="23"/>
    </location>
</feature>
<evidence type="ECO:0000256" key="2">
    <source>
        <dbReference type="ARBA" id="ARBA00008520"/>
    </source>
</evidence>
<comment type="function">
    <text evidence="8">Part of the ABC transporter complex UgpBAEC involved in sn-glycerol-3-phosphate (G3P) import. Binds G3P.</text>
</comment>
<dbReference type="PANTHER" id="PTHR43649">
    <property type="entry name" value="ARABINOSE-BINDING PROTEIN-RELATED"/>
    <property type="match status" value="1"/>
</dbReference>
<evidence type="ECO:0000256" key="8">
    <source>
        <dbReference type="ARBA" id="ARBA00034473"/>
    </source>
</evidence>
<dbReference type="GO" id="GO:0042597">
    <property type="term" value="C:periplasmic space"/>
    <property type="evidence" value="ECO:0007669"/>
    <property type="project" value="UniProtKB-SubCell"/>
</dbReference>
<dbReference type="SUPFAM" id="SSF53850">
    <property type="entry name" value="Periplasmic binding protein-like II"/>
    <property type="match status" value="1"/>
</dbReference>
<evidence type="ECO:0000256" key="3">
    <source>
        <dbReference type="ARBA" id="ARBA00011557"/>
    </source>
</evidence>
<feature type="chain" id="PRO_5022925467" description="sn-glycerol-3-phosphate-binding periplasmic protein UgpB" evidence="9">
    <location>
        <begin position="24"/>
        <end position="435"/>
    </location>
</feature>
<name>A0A5B8KW24_9HYPH</name>
<dbReference type="KEGG" id="niy:FQ775_05125"/>
<dbReference type="PANTHER" id="PTHR43649:SF31">
    <property type="entry name" value="SN-GLYCEROL-3-PHOSPHATE-BINDING PERIPLASMIC PROTEIN UGPB"/>
    <property type="match status" value="1"/>
</dbReference>
<evidence type="ECO:0000256" key="5">
    <source>
        <dbReference type="ARBA" id="ARBA00022448"/>
    </source>
</evidence>
<evidence type="ECO:0000313" key="11">
    <source>
        <dbReference type="Proteomes" id="UP000321389"/>
    </source>
</evidence>
<evidence type="ECO:0000313" key="10">
    <source>
        <dbReference type="EMBL" id="QDY99804.1"/>
    </source>
</evidence>
<evidence type="ECO:0000256" key="1">
    <source>
        <dbReference type="ARBA" id="ARBA00004418"/>
    </source>
</evidence>
<dbReference type="Pfam" id="PF13416">
    <property type="entry name" value="SBP_bac_8"/>
    <property type="match status" value="1"/>
</dbReference>
<dbReference type="Gene3D" id="3.40.190.10">
    <property type="entry name" value="Periplasmic binding protein-like II"/>
    <property type="match status" value="2"/>
</dbReference>
<gene>
    <name evidence="10" type="ORF">FQ775_05125</name>
</gene>
<dbReference type="CDD" id="cd14748">
    <property type="entry name" value="PBP2_UgpB"/>
    <property type="match status" value="1"/>
</dbReference>
<dbReference type="Proteomes" id="UP000321389">
    <property type="component" value="Chromosome"/>
</dbReference>
<dbReference type="RefSeq" id="WP_146298458.1">
    <property type="nucleotide sequence ID" value="NZ_CP042301.2"/>
</dbReference>
<comment type="similarity">
    <text evidence="2">Belongs to the bacterial solute-binding protein 1 family.</text>
</comment>
<dbReference type="EMBL" id="CP042301">
    <property type="protein sequence ID" value="QDY99804.1"/>
    <property type="molecule type" value="Genomic_DNA"/>
</dbReference>
<dbReference type="AlphaFoldDB" id="A0A5B8KW24"/>
<keyword evidence="5" id="KW-0813">Transport</keyword>
<keyword evidence="7" id="KW-0574">Periplasm</keyword>
<evidence type="ECO:0000256" key="6">
    <source>
        <dbReference type="ARBA" id="ARBA00022729"/>
    </source>
</evidence>
<accession>A0A5B8KW24</accession>
<dbReference type="InterPro" id="IPR006059">
    <property type="entry name" value="SBP"/>
</dbReference>
<comment type="subcellular location">
    <subcellularLocation>
        <location evidence="1">Periplasm</location>
    </subcellularLocation>
</comment>